<reference evidence="1 2" key="1">
    <citation type="submission" date="2010-12" db="EMBL/GenBank/DDBJ databases">
        <title>Whole genome sequence of Anaerolinea thermophila UNI-1.</title>
        <authorList>
            <person name="Narita-Yamada S."/>
            <person name="Kishi E."/>
            <person name="Watanabe Y."/>
            <person name="Takasaki K."/>
            <person name="Ankai A."/>
            <person name="Oguchi A."/>
            <person name="Fukui S."/>
            <person name="Takahashi M."/>
            <person name="Yashiro I."/>
            <person name="Hosoyama A."/>
            <person name="Sekiguchi Y."/>
            <person name="Hanada S."/>
            <person name="Fujita N."/>
        </authorList>
    </citation>
    <scope>NUCLEOTIDE SEQUENCE [LARGE SCALE GENOMIC DNA]</scope>
    <source>
        <strain evidence="2">DSM 14523 / JCM 11388 / NBRC 100420 / UNI-1</strain>
    </source>
</reference>
<dbReference type="EMBL" id="AP012029">
    <property type="protein sequence ID" value="BAJ64201.1"/>
    <property type="molecule type" value="Genomic_DNA"/>
</dbReference>
<dbReference type="STRING" id="926569.ANT_21750"/>
<name>E8MXX0_ANATU</name>
<gene>
    <name evidence="1" type="ordered locus">ANT_21750</name>
</gene>
<dbReference type="Proteomes" id="UP000008922">
    <property type="component" value="Chromosome"/>
</dbReference>
<proteinExistence type="predicted"/>
<organism evidence="1 2">
    <name type="scientific">Anaerolinea thermophila (strain DSM 14523 / JCM 11388 / NBRC 100420 / UNI-1)</name>
    <dbReference type="NCBI Taxonomy" id="926569"/>
    <lineage>
        <taxon>Bacteria</taxon>
        <taxon>Bacillati</taxon>
        <taxon>Chloroflexota</taxon>
        <taxon>Anaerolineae</taxon>
        <taxon>Anaerolineales</taxon>
        <taxon>Anaerolineaceae</taxon>
        <taxon>Anaerolinea</taxon>
    </lineage>
</organism>
<dbReference type="InParanoid" id="E8MXX0"/>
<sequence length="75" mass="8611">MKAVRENSTNPVRTPAFTPAHYASVYASDNADVKRQRLRQRLRQIEALQGVYFEGMAMIRPLRKKALFQGVFEAN</sequence>
<dbReference type="AlphaFoldDB" id="E8MXX0"/>
<dbReference type="HOGENOM" id="CLU_2663058_0_0_0"/>
<evidence type="ECO:0000313" key="1">
    <source>
        <dbReference type="EMBL" id="BAJ64201.1"/>
    </source>
</evidence>
<dbReference type="KEGG" id="atm:ANT_21750"/>
<keyword evidence="2" id="KW-1185">Reference proteome</keyword>
<dbReference type="RefSeq" id="WP_013560571.1">
    <property type="nucleotide sequence ID" value="NC_014960.1"/>
</dbReference>
<protein>
    <submittedName>
        <fullName evidence="1">Uncharacterized protein</fullName>
    </submittedName>
</protein>
<accession>E8MXX0</accession>
<evidence type="ECO:0000313" key="2">
    <source>
        <dbReference type="Proteomes" id="UP000008922"/>
    </source>
</evidence>